<dbReference type="RefSeq" id="WP_116007873.1">
    <property type="nucleotide sequence ID" value="NZ_QUOU01000001.1"/>
</dbReference>
<protein>
    <submittedName>
        <fullName evidence="4">Nitrite reductase (NAD(P)H) small subunit</fullName>
    </submittedName>
</protein>
<organism evidence="4 5">
    <name type="scientific">Thalassotalea euphylliae</name>
    <dbReference type="NCBI Taxonomy" id="1655234"/>
    <lineage>
        <taxon>Bacteria</taxon>
        <taxon>Pseudomonadati</taxon>
        <taxon>Pseudomonadota</taxon>
        <taxon>Gammaproteobacteria</taxon>
        <taxon>Alteromonadales</taxon>
        <taxon>Colwelliaceae</taxon>
        <taxon>Thalassotalea</taxon>
    </lineage>
</organism>
<dbReference type="CDD" id="cd03529">
    <property type="entry name" value="Rieske_NirD"/>
    <property type="match status" value="1"/>
</dbReference>
<dbReference type="InterPro" id="IPR036922">
    <property type="entry name" value="Rieske_2Fe-2S_sf"/>
</dbReference>
<dbReference type="Pfam" id="PF13806">
    <property type="entry name" value="Rieske_2"/>
    <property type="match status" value="1"/>
</dbReference>
<proteinExistence type="predicted"/>
<gene>
    <name evidence="4" type="primary">nirD</name>
    <name evidence="4" type="ORF">DXX93_09380</name>
</gene>
<evidence type="ECO:0000256" key="1">
    <source>
        <dbReference type="ARBA" id="ARBA00023002"/>
    </source>
</evidence>
<keyword evidence="1" id="KW-0560">Oxidoreductase</keyword>
<accession>A0A3E0TQG9</accession>
<reference evidence="4 5" key="1">
    <citation type="submission" date="2018-08" db="EMBL/GenBank/DDBJ databases">
        <title>Thalassotalea euphylliae genome.</title>
        <authorList>
            <person name="Summers S."/>
            <person name="Rice S.A."/>
            <person name="Freckelton M.L."/>
            <person name="Nedved B.T."/>
            <person name="Hadfield M.G."/>
        </authorList>
    </citation>
    <scope>NUCLEOTIDE SEQUENCE [LARGE SCALE GENOMIC DNA]</scope>
    <source>
        <strain evidence="4 5">H1</strain>
    </source>
</reference>
<dbReference type="GO" id="GO:0042128">
    <property type="term" value="P:nitrate assimilation"/>
    <property type="evidence" value="ECO:0007669"/>
    <property type="project" value="UniProtKB-KW"/>
</dbReference>
<dbReference type="EMBL" id="QUOU01000001">
    <property type="protein sequence ID" value="REL26764.1"/>
    <property type="molecule type" value="Genomic_DNA"/>
</dbReference>
<dbReference type="PANTHER" id="PTHR40562:SF1">
    <property type="entry name" value="NITRITE REDUCTASE (NADH) SMALL SUBUNIT"/>
    <property type="match status" value="1"/>
</dbReference>
<feature type="domain" description="Rieske-like [2Fe-2S]" evidence="3">
    <location>
        <begin position="14"/>
        <end position="125"/>
    </location>
</feature>
<dbReference type="AlphaFoldDB" id="A0A3E0TQG9"/>
<keyword evidence="2" id="KW-0534">Nitrate assimilation</keyword>
<dbReference type="GO" id="GO:0008942">
    <property type="term" value="F:nitrite reductase [NAD(P)H] activity"/>
    <property type="evidence" value="ECO:0007669"/>
    <property type="project" value="InterPro"/>
</dbReference>
<dbReference type="InterPro" id="IPR017881">
    <property type="entry name" value="NirD"/>
</dbReference>
<dbReference type="PANTHER" id="PTHR40562">
    <property type="match status" value="1"/>
</dbReference>
<evidence type="ECO:0000313" key="5">
    <source>
        <dbReference type="Proteomes" id="UP000256478"/>
    </source>
</evidence>
<dbReference type="GO" id="GO:0051537">
    <property type="term" value="F:2 iron, 2 sulfur cluster binding"/>
    <property type="evidence" value="ECO:0007669"/>
    <property type="project" value="InterPro"/>
</dbReference>
<evidence type="ECO:0000313" key="4">
    <source>
        <dbReference type="EMBL" id="REL26764.1"/>
    </source>
</evidence>
<dbReference type="PROSITE" id="PS51300">
    <property type="entry name" value="NIRD"/>
    <property type="match status" value="1"/>
</dbReference>
<dbReference type="Proteomes" id="UP000256478">
    <property type="component" value="Unassembled WGS sequence"/>
</dbReference>
<dbReference type="SUPFAM" id="SSF50022">
    <property type="entry name" value="ISP domain"/>
    <property type="match status" value="1"/>
</dbReference>
<dbReference type="Gene3D" id="2.102.10.10">
    <property type="entry name" value="Rieske [2Fe-2S] iron-sulphur domain"/>
    <property type="match status" value="1"/>
</dbReference>
<dbReference type="InterPro" id="IPR012748">
    <property type="entry name" value="Rieske-like_NirD"/>
</dbReference>
<evidence type="ECO:0000259" key="3">
    <source>
        <dbReference type="Pfam" id="PF13806"/>
    </source>
</evidence>
<dbReference type="OrthoDB" id="516687at2"/>
<name>A0A3E0TQG9_9GAMM</name>
<dbReference type="NCBIfam" id="TIGR02378">
    <property type="entry name" value="nirD_assim_sml"/>
    <property type="match status" value="1"/>
</dbReference>
<evidence type="ECO:0000256" key="2">
    <source>
        <dbReference type="ARBA" id="ARBA00023063"/>
    </source>
</evidence>
<comment type="caution">
    <text evidence="4">The sequence shown here is derived from an EMBL/GenBank/DDBJ whole genome shotgun (WGS) entry which is preliminary data.</text>
</comment>
<sequence length="127" mass="13887">MSQSVNEQTVNKDWVTLCGIHDLVANSGICALVAKPSEQGEQLEKQIAIFSIPDSEEKVFAVDNFDPIGQANVLYRGIVGSNNGEPIVASPLYKQQFSLKTGTCLQEEAEIAAYPTRIQDQAIQVYI</sequence>